<dbReference type="PIRSF" id="PIRSF016202">
    <property type="entry name" value="PH1107"/>
    <property type="match status" value="1"/>
</dbReference>
<dbReference type="Gene3D" id="2.115.10.20">
    <property type="entry name" value="Glycosyl hydrolase domain, family 43"/>
    <property type="match status" value="1"/>
</dbReference>
<evidence type="ECO:0000313" key="4">
    <source>
        <dbReference type="EMBL" id="AKI97350.1"/>
    </source>
</evidence>
<dbReference type="GO" id="GO:0016798">
    <property type="term" value="F:hydrolase activity, acting on glycosyl bonds"/>
    <property type="evidence" value="ECO:0007669"/>
    <property type="project" value="UniProtKB-KW"/>
</dbReference>
<proteinExistence type="inferred from homology"/>
<dbReference type="InterPro" id="IPR007184">
    <property type="entry name" value="Mannoside_phosphorylase"/>
</dbReference>
<gene>
    <name evidence="4" type="ORF">IX53_05420</name>
</gene>
<evidence type="ECO:0000313" key="5">
    <source>
        <dbReference type="Proteomes" id="UP000035159"/>
    </source>
</evidence>
<keyword evidence="5" id="KW-1185">Reference proteome</keyword>
<dbReference type="Pfam" id="PF04041">
    <property type="entry name" value="Glyco_hydro_130"/>
    <property type="match status" value="1"/>
</dbReference>
<keyword evidence="2" id="KW-0808">Transferase</keyword>
<sequence length="295" mass="34274">MHMKLQRCILNPLLSPVPQHHWESKYVFNCAVVKKNGLFHMLYRAQGEDMVSRIGYAVSTDGIRFNRLEKPVFTPKSPWELYGVEDPRITEIDGKFYMMYTAYSPMGVRISMASTTDFIRWERHGVIIPDIDNKDAALFPEKINGRYVMFHRIEPDMYLAFSDDLIHWDNFVSIAGPREGYWDNLKIGVGAPPIKLDEGWLVLYHGVENTPRPTYRLGFMLLDLNDPSKVLKRSEEPIFEPEEEWEIFGGVPNVVFSDAMVEHEGNYYIYYGAADNHIALATISKEEVEKWLKER</sequence>
<keyword evidence="4" id="KW-0326">Glycosidase</keyword>
<dbReference type="PATRIC" id="fig|1330330.3.peg.1088"/>
<protein>
    <submittedName>
        <fullName evidence="4">Glycosidase</fullName>
    </submittedName>
</protein>
<dbReference type="CDD" id="cd18614">
    <property type="entry name" value="GH130"/>
    <property type="match status" value="1"/>
</dbReference>
<comment type="similarity">
    <text evidence="3">Belongs to the glycosyl hydrolase 130 family.</text>
</comment>
<dbReference type="KEGG" id="kpf:IX53_05420"/>
<evidence type="ECO:0000256" key="3">
    <source>
        <dbReference type="ARBA" id="ARBA00024356"/>
    </source>
</evidence>
<dbReference type="InterPro" id="IPR023296">
    <property type="entry name" value="Glyco_hydro_beta-prop_sf"/>
</dbReference>
<keyword evidence="1" id="KW-0328">Glycosyltransferase</keyword>
<organism evidence="4 5">
    <name type="scientific">Kosmotoga pacifica</name>
    <dbReference type="NCBI Taxonomy" id="1330330"/>
    <lineage>
        <taxon>Bacteria</taxon>
        <taxon>Thermotogati</taxon>
        <taxon>Thermotogota</taxon>
        <taxon>Thermotogae</taxon>
        <taxon>Kosmotogales</taxon>
        <taxon>Kosmotogaceae</taxon>
        <taxon>Kosmotoga</taxon>
    </lineage>
</organism>
<keyword evidence="4" id="KW-0378">Hydrolase</keyword>
<evidence type="ECO:0000256" key="2">
    <source>
        <dbReference type="ARBA" id="ARBA00022679"/>
    </source>
</evidence>
<dbReference type="SUPFAM" id="SSF75005">
    <property type="entry name" value="Arabinanase/levansucrase/invertase"/>
    <property type="match status" value="1"/>
</dbReference>
<dbReference type="PANTHER" id="PTHR34106:SF5">
    <property type="entry name" value="GLYCOSIDASE"/>
    <property type="match status" value="1"/>
</dbReference>
<dbReference type="STRING" id="1330330.IX53_05420"/>
<reference evidence="4 5" key="1">
    <citation type="submission" date="2015-04" db="EMBL/GenBank/DDBJ databases">
        <title>Complete Genome Sequence of Kosmotoga pacifica SLHLJ1.</title>
        <authorList>
            <person name="Jiang L.J."/>
            <person name="Shao Z.Z."/>
            <person name="Jebbar M."/>
        </authorList>
    </citation>
    <scope>NUCLEOTIDE SEQUENCE [LARGE SCALE GENOMIC DNA]</scope>
    <source>
        <strain evidence="4 5">SLHLJ1</strain>
    </source>
</reference>
<dbReference type="RefSeq" id="WP_047754484.1">
    <property type="nucleotide sequence ID" value="NZ_CAJUHA010000016.1"/>
</dbReference>
<dbReference type="EMBL" id="CP011232">
    <property type="protein sequence ID" value="AKI97350.1"/>
    <property type="molecule type" value="Genomic_DNA"/>
</dbReference>
<dbReference type="PANTHER" id="PTHR34106">
    <property type="entry name" value="GLYCOSIDASE"/>
    <property type="match status" value="1"/>
</dbReference>
<accession>A0A0G2Z6W8</accession>
<dbReference type="AlphaFoldDB" id="A0A0G2Z6W8"/>
<dbReference type="GO" id="GO:0016757">
    <property type="term" value="F:glycosyltransferase activity"/>
    <property type="evidence" value="ECO:0007669"/>
    <property type="project" value="UniProtKB-KW"/>
</dbReference>
<dbReference type="Proteomes" id="UP000035159">
    <property type="component" value="Chromosome"/>
</dbReference>
<evidence type="ECO:0000256" key="1">
    <source>
        <dbReference type="ARBA" id="ARBA00022676"/>
    </source>
</evidence>
<name>A0A0G2Z6W8_9BACT</name>